<evidence type="ECO:0000313" key="2">
    <source>
        <dbReference type="Proteomes" id="UP001162031"/>
    </source>
</evidence>
<dbReference type="AlphaFoldDB" id="A0AAV0UQS0"/>
<organism evidence="1 2">
    <name type="scientific">Hyaloperonospora brassicae</name>
    <name type="common">Brassica downy mildew</name>
    <name type="synonym">Peronospora brassicae</name>
    <dbReference type="NCBI Taxonomy" id="162125"/>
    <lineage>
        <taxon>Eukaryota</taxon>
        <taxon>Sar</taxon>
        <taxon>Stramenopiles</taxon>
        <taxon>Oomycota</taxon>
        <taxon>Peronosporomycetes</taxon>
        <taxon>Peronosporales</taxon>
        <taxon>Peronosporaceae</taxon>
        <taxon>Hyaloperonospora</taxon>
    </lineage>
</organism>
<dbReference type="EMBL" id="CANTFL010001416">
    <property type="protein sequence ID" value="CAI5739267.1"/>
    <property type="molecule type" value="Genomic_DNA"/>
</dbReference>
<gene>
    <name evidence="1" type="ORF">HBR001_LOCUS7762</name>
</gene>
<comment type="caution">
    <text evidence="1">The sequence shown here is derived from an EMBL/GenBank/DDBJ whole genome shotgun (WGS) entry which is preliminary data.</text>
</comment>
<keyword evidence="2" id="KW-1185">Reference proteome</keyword>
<protein>
    <recommendedName>
        <fullName evidence="3">F-box domain-containing protein</fullName>
    </recommendedName>
</protein>
<evidence type="ECO:0008006" key="3">
    <source>
        <dbReference type="Google" id="ProtNLM"/>
    </source>
</evidence>
<proteinExistence type="predicted"/>
<evidence type="ECO:0000313" key="1">
    <source>
        <dbReference type="EMBL" id="CAI5739267.1"/>
    </source>
</evidence>
<reference evidence="1" key="1">
    <citation type="submission" date="2022-12" db="EMBL/GenBank/DDBJ databases">
        <authorList>
            <person name="Webb A."/>
        </authorList>
    </citation>
    <scope>NUCLEOTIDE SEQUENCE</scope>
    <source>
        <strain evidence="1">Hp1</strain>
    </source>
</reference>
<name>A0AAV0UQS0_HYABA</name>
<sequence>MDGECGAVVASFLSLQERRDLRRVSRRWLYTCTWLQSRGSDEGAVQPKNSVWNLRSRAFRHAWTSFIRTESHAFLPHLLELLPSIAITDTMELKRGLCLSTNTGRRPSFTNAHARSGYIQQKINRCGNVPNLLLSEELCDLRSRLFRSNQSECWNVALYGGGPAYDVLGLVFMRDYFRAWDVEFHATIYDNEPGWKGAIDAVKQTLGQLGQRNVSLSFQQCDITLDMCAAENDDVRCSLQSTKLHLFSFVCVENSCLLRDSAYVFLQSLFSQCSDGSYFIFTDSTHRLWPAIFHVANASAPDRFRVSTPFARSCHYALVLEKLPRYSKAAASTYPFYTQAMHKLQEFQRHQRHHLDKLRHDVNDTQHRIKECTRAKLVEHDS</sequence>
<accession>A0AAV0UQS0</accession>
<dbReference type="Proteomes" id="UP001162031">
    <property type="component" value="Unassembled WGS sequence"/>
</dbReference>